<accession>U3P2E8</accession>
<evidence type="ECO:0000313" key="4">
    <source>
        <dbReference type="EMBL" id="AGW40485.1"/>
    </source>
</evidence>
<evidence type="ECO:0000256" key="1">
    <source>
        <dbReference type="ARBA" id="ARBA00022729"/>
    </source>
</evidence>
<keyword evidence="5" id="KW-1185">Reference proteome</keyword>
<dbReference type="InterPro" id="IPR050570">
    <property type="entry name" value="Cell_wall_metabolism_enzyme"/>
</dbReference>
<dbReference type="RefSeq" id="WP_021753930.1">
    <property type="nucleotide sequence ID" value="NC_022438.1"/>
</dbReference>
<dbReference type="AlphaFoldDB" id="U3P2E8"/>
<dbReference type="InterPro" id="IPR011055">
    <property type="entry name" value="Dup_hybrid_motif"/>
</dbReference>
<dbReference type="PANTHER" id="PTHR21666">
    <property type="entry name" value="PEPTIDASE-RELATED"/>
    <property type="match status" value="1"/>
</dbReference>
<protein>
    <recommendedName>
        <fullName evidence="3">M23ase beta-sheet core domain-containing protein</fullName>
    </recommendedName>
</protein>
<dbReference type="Proteomes" id="UP000016743">
    <property type="component" value="Chromosome"/>
</dbReference>
<organism evidence="4 5">
    <name type="scientific">Leifsonia xyli subsp. cynodontis DSM 46306</name>
    <dbReference type="NCBI Taxonomy" id="1389489"/>
    <lineage>
        <taxon>Bacteria</taxon>
        <taxon>Bacillati</taxon>
        <taxon>Actinomycetota</taxon>
        <taxon>Actinomycetes</taxon>
        <taxon>Micrococcales</taxon>
        <taxon>Microbacteriaceae</taxon>
        <taxon>Leifsonia</taxon>
    </lineage>
</organism>
<dbReference type="SUPFAM" id="SSF51261">
    <property type="entry name" value="Duplicated hybrid motif"/>
    <property type="match status" value="1"/>
</dbReference>
<dbReference type="PATRIC" id="fig|1389489.3.peg.240"/>
<dbReference type="eggNOG" id="COG0739">
    <property type="taxonomic scope" value="Bacteria"/>
</dbReference>
<dbReference type="EMBL" id="CP006734">
    <property type="protein sequence ID" value="AGW40485.1"/>
    <property type="molecule type" value="Genomic_DNA"/>
</dbReference>
<sequence length="211" mass="22089">MSLLTEEQMRTSAAAHFSSRSVTEGEQQALDQVTLDAGTPVVRESGGVTSKRQIADLYSMRIADTFTNDPNGAIQWPFPVGVPISSFFGPRTAPTAGASSNHLGVDFTPGAGVPIRIIADGVVRDVVTRGDGCGVNVTIDHMIGGKLVSSKYCHMQTGSARVSVGQRVTVGEIVGLVGNTGVSTGAHLHLEIRLNGIDSVDPYAWLKANAS</sequence>
<dbReference type="PANTHER" id="PTHR21666:SF289">
    <property type="entry name" value="L-ALA--D-GLU ENDOPEPTIDASE"/>
    <property type="match status" value="1"/>
</dbReference>
<gene>
    <name evidence="4" type="ORF">O159_02560</name>
</gene>
<evidence type="ECO:0000313" key="5">
    <source>
        <dbReference type="Proteomes" id="UP000016743"/>
    </source>
</evidence>
<dbReference type="InterPro" id="IPR016047">
    <property type="entry name" value="M23ase_b-sheet_dom"/>
</dbReference>
<dbReference type="KEGG" id="lxy:O159_02560"/>
<dbReference type="OrthoDB" id="1099523at2"/>
<dbReference type="HOGENOM" id="CLU_029425_3_2_11"/>
<keyword evidence="1" id="KW-0732">Signal</keyword>
<proteinExistence type="predicted"/>
<dbReference type="Gene3D" id="2.70.70.10">
    <property type="entry name" value="Glucose Permease (Domain IIA)"/>
    <property type="match status" value="1"/>
</dbReference>
<dbReference type="Pfam" id="PF01551">
    <property type="entry name" value="Peptidase_M23"/>
    <property type="match status" value="1"/>
</dbReference>
<name>U3P2E8_LEIXC</name>
<reference evidence="4 5" key="1">
    <citation type="journal article" date="2013" name="Genome Announc.">
        <title>Complete Genome Sequence of Leifsonia xyli subsp. cynodontis Strain DSM46306, a Gram-Positive Bacterial Pathogen of Grasses.</title>
        <authorList>
            <person name="Monteiro-Vitorello C.B."/>
            <person name="Zerillo M.M."/>
            <person name="Van Sluys M.A."/>
            <person name="Camargo L.E."/>
            <person name="Kitajima J.P."/>
        </authorList>
    </citation>
    <scope>NUCLEOTIDE SEQUENCE [LARGE SCALE GENOMIC DNA]</scope>
    <source>
        <strain evidence="4 5">DSM 46306</strain>
    </source>
</reference>
<dbReference type="CDD" id="cd12797">
    <property type="entry name" value="M23_peptidase"/>
    <property type="match status" value="1"/>
</dbReference>
<evidence type="ECO:0000256" key="2">
    <source>
        <dbReference type="SAM" id="MobiDB-lite"/>
    </source>
</evidence>
<feature type="region of interest" description="Disordered" evidence="2">
    <location>
        <begin position="1"/>
        <end position="25"/>
    </location>
</feature>
<feature type="domain" description="M23ase beta-sheet core" evidence="3">
    <location>
        <begin position="101"/>
        <end position="202"/>
    </location>
</feature>
<evidence type="ECO:0000259" key="3">
    <source>
        <dbReference type="Pfam" id="PF01551"/>
    </source>
</evidence>
<dbReference type="GO" id="GO:0004222">
    <property type="term" value="F:metalloendopeptidase activity"/>
    <property type="evidence" value="ECO:0007669"/>
    <property type="project" value="TreeGrafter"/>
</dbReference>